<gene>
    <name evidence="3" type="ORF">PFMC_05993</name>
</gene>
<accession>A0A024WZT6</accession>
<feature type="signal peptide" evidence="2">
    <location>
        <begin position="1"/>
        <end position="22"/>
    </location>
</feature>
<keyword evidence="1" id="KW-0812">Transmembrane</keyword>
<name>A0A024WZT6_PLAFC</name>
<reference evidence="3 4" key="2">
    <citation type="submission" date="2013-02" db="EMBL/GenBank/DDBJ databases">
        <title>The Genome Sequence of Plasmodium falciparum CAMP/Malaysia.</title>
        <authorList>
            <consortium name="The Broad Institute Genome Sequencing Platform"/>
            <consortium name="The Broad Institute Genome Sequencing Center for Infectious Disease"/>
            <person name="Neafsey D."/>
            <person name="Cheeseman I."/>
            <person name="Volkman S."/>
            <person name="Adams J."/>
            <person name="Walker B."/>
            <person name="Young S.K."/>
            <person name="Zeng Q."/>
            <person name="Gargeya S."/>
            <person name="Fitzgerald M."/>
            <person name="Haas B."/>
            <person name="Abouelleil A."/>
            <person name="Alvarado L."/>
            <person name="Arachchi H.M."/>
            <person name="Berlin A.M."/>
            <person name="Chapman S.B."/>
            <person name="Dewar J."/>
            <person name="Goldberg J."/>
            <person name="Griggs A."/>
            <person name="Gujja S."/>
            <person name="Hansen M."/>
            <person name="Howarth C."/>
            <person name="Imamovic A."/>
            <person name="Larimer J."/>
            <person name="McCowan C."/>
            <person name="Murphy C."/>
            <person name="Neiman D."/>
            <person name="Pearson M."/>
            <person name="Priest M."/>
            <person name="Roberts A."/>
            <person name="Saif S."/>
            <person name="Shea T."/>
            <person name="Sisk P."/>
            <person name="Sykes S."/>
            <person name="Wortman J."/>
            <person name="Nusbaum C."/>
            <person name="Birren B."/>
        </authorList>
    </citation>
    <scope>NUCLEOTIDE SEQUENCE [LARGE SCALE GENOMIC DNA]</scope>
    <source>
        <strain evidence="3 4">CAMP/Malaysia</strain>
    </source>
</reference>
<dbReference type="AlphaFoldDB" id="A0A024WZT6"/>
<reference evidence="3 4" key="1">
    <citation type="submission" date="2013-02" db="EMBL/GenBank/DDBJ databases">
        <title>The Genome Annotation of Plasmodium falciparum CAMP/Malaysia.</title>
        <authorList>
            <consortium name="The Broad Institute Genome Sequencing Platform"/>
            <consortium name="The Broad Institute Genome Sequencing Center for Infectious Disease"/>
            <person name="Neafsey D."/>
            <person name="Hoffman S."/>
            <person name="Volkman S."/>
            <person name="Rosenthal P."/>
            <person name="Walker B."/>
            <person name="Young S.K."/>
            <person name="Zeng Q."/>
            <person name="Gargeya S."/>
            <person name="Fitzgerald M."/>
            <person name="Haas B."/>
            <person name="Abouelleil A."/>
            <person name="Allen A.W."/>
            <person name="Alvarado L."/>
            <person name="Arachchi H.M."/>
            <person name="Berlin A.M."/>
            <person name="Chapman S.B."/>
            <person name="Gainer-Dewar J."/>
            <person name="Goldberg J."/>
            <person name="Griggs A."/>
            <person name="Gujja S."/>
            <person name="Hansen M."/>
            <person name="Howarth C."/>
            <person name="Imamovic A."/>
            <person name="Ireland A."/>
            <person name="Larimer J."/>
            <person name="McCowan C."/>
            <person name="Murphy C."/>
            <person name="Pearson M."/>
            <person name="Poon T.W."/>
            <person name="Priest M."/>
            <person name="Roberts A."/>
            <person name="Saif S."/>
            <person name="Shea T."/>
            <person name="Sisk P."/>
            <person name="Sykes S."/>
            <person name="Wortman J."/>
            <person name="Nusbaum C."/>
            <person name="Birren B."/>
        </authorList>
    </citation>
    <scope>NUCLEOTIDE SEQUENCE [LARGE SCALE GENOMIC DNA]</scope>
    <source>
        <strain evidence="3 4">CAMP/Malaysia</strain>
    </source>
</reference>
<evidence type="ECO:0000313" key="3">
    <source>
        <dbReference type="EMBL" id="ETW58106.1"/>
    </source>
</evidence>
<dbReference type="NCBIfam" id="TIGR01477">
    <property type="entry name" value="RIFIN"/>
    <property type="match status" value="1"/>
</dbReference>
<evidence type="ECO:0000256" key="1">
    <source>
        <dbReference type="SAM" id="Phobius"/>
    </source>
</evidence>
<evidence type="ECO:0000256" key="2">
    <source>
        <dbReference type="SAM" id="SignalP"/>
    </source>
</evidence>
<dbReference type="Pfam" id="PF02009">
    <property type="entry name" value="RIFIN"/>
    <property type="match status" value="1"/>
</dbReference>
<keyword evidence="2" id="KW-0732">Signal</keyword>
<dbReference type="InterPro" id="IPR006373">
    <property type="entry name" value="VSA_Rifin"/>
</dbReference>
<feature type="chain" id="PRO_5001541192" description="Rifin" evidence="2">
    <location>
        <begin position="23"/>
        <end position="348"/>
    </location>
</feature>
<organism evidence="3 4">
    <name type="scientific">Plasmodium falciparum (isolate Camp / Malaysia)</name>
    <dbReference type="NCBI Taxonomy" id="5835"/>
    <lineage>
        <taxon>Eukaryota</taxon>
        <taxon>Sar</taxon>
        <taxon>Alveolata</taxon>
        <taxon>Apicomplexa</taxon>
        <taxon>Aconoidasida</taxon>
        <taxon>Haemosporida</taxon>
        <taxon>Plasmodiidae</taxon>
        <taxon>Plasmodium</taxon>
        <taxon>Plasmodium (Laverania)</taxon>
    </lineage>
</organism>
<keyword evidence="1" id="KW-0472">Membrane</keyword>
<protein>
    <recommendedName>
        <fullName evidence="5">Rifin</fullName>
    </recommendedName>
</protein>
<feature type="transmembrane region" description="Helical" evidence="1">
    <location>
        <begin position="307"/>
        <end position="328"/>
    </location>
</feature>
<evidence type="ECO:0008006" key="5">
    <source>
        <dbReference type="Google" id="ProtNLM"/>
    </source>
</evidence>
<dbReference type="EMBL" id="KI927693">
    <property type="protein sequence ID" value="ETW58106.1"/>
    <property type="molecule type" value="Genomic_DNA"/>
</dbReference>
<evidence type="ECO:0000313" key="4">
    <source>
        <dbReference type="Proteomes" id="UP000030694"/>
    </source>
</evidence>
<proteinExistence type="predicted"/>
<keyword evidence="1" id="KW-1133">Transmembrane helix</keyword>
<dbReference type="OMA" id="IHIYVYN"/>
<dbReference type="Proteomes" id="UP000030694">
    <property type="component" value="Unassembled WGS sequence"/>
</dbReference>
<sequence length="348" mass="39043">MKFNYTNILLFSFLLNILLLSSQVYIQWNDYNTCQIQITKLTTTNTRLLCECNVYTCIYDSDPEMKAVMHDFDRQTSQRFREYDERMIKNRQKCKEQCQKDIQKIILKDKIEKELTEKLSAMQTDITTDDIPTCACEKSLADKVEKTCLKCGGVLGSGVPGLGLIGGVTTYFQFLDAITAAIEAGKAAGINKAVAELGNIYYLHEVTVFNWIAKVNEATYDKANSLFAILKEIGDMCEVGNAVDDSTFCVAKLGMQSKQNQFVKIISQKATQAAADASLEATTVTKVGEDAASATSTIVSNFFTNPIGISIIVIIIIVVLLLIIYLILRYRRKKKMKKKLQYIKLLKN</sequence>